<evidence type="ECO:0000256" key="1">
    <source>
        <dbReference type="SAM" id="MobiDB-lite"/>
    </source>
</evidence>
<evidence type="ECO:0000313" key="2">
    <source>
        <dbReference type="EMBL" id="AEW45341.1"/>
    </source>
</evidence>
<reference evidence="2 3" key="1">
    <citation type="journal article" date="2012" name="J. Bacteriol.">
        <title>Complete genome sequence of Mycoplasma haemocanis strain Illinois.</title>
        <authorList>
            <person name="do Nascimento N.C."/>
            <person name="Guimaraes A.M."/>
            <person name="Santos A.P."/>
            <person name="Sanmiguel P.J."/>
            <person name="Messick J.B."/>
        </authorList>
    </citation>
    <scope>NUCLEOTIDE SEQUENCE [LARGE SCALE GENOMIC DNA]</scope>
    <source>
        <strain evidence="2 3">Illinois</strain>
    </source>
</reference>
<feature type="compositionally biased region" description="Polar residues" evidence="1">
    <location>
        <begin position="59"/>
        <end position="75"/>
    </location>
</feature>
<organism evidence="2 3">
    <name type="scientific">Mycoplasma haemocanis (strain Illinois)</name>
    <dbReference type="NCBI Taxonomy" id="1111676"/>
    <lineage>
        <taxon>Bacteria</taxon>
        <taxon>Bacillati</taxon>
        <taxon>Mycoplasmatota</taxon>
        <taxon>Mollicutes</taxon>
        <taxon>Mycoplasmataceae</taxon>
        <taxon>Mycoplasma</taxon>
    </lineage>
</organism>
<sequence>MSVFASGIAKLILGSTAVSLGAAGALVKLSFGEIKEESLKTTSIKSDKELNPENEKTNFEQLPESSQIQKSPDTESVVSAQIQSEPIAETECRLHKLEKENDGLFSKTTKEELKGMLNGKESYFREIEEACKTHKGKDIFVSNKQGGGWRYYVQDQERLKTKFNNYLQKVKTAEK</sequence>
<dbReference type="OrthoDB" id="402603at2"/>
<accession>H6N6R9</accession>
<proteinExistence type="predicted"/>
<dbReference type="STRING" id="1111676.MHC_02385"/>
<feature type="region of interest" description="Disordered" evidence="1">
    <location>
        <begin position="41"/>
        <end position="75"/>
    </location>
</feature>
<dbReference type="EMBL" id="CP003199">
    <property type="protein sequence ID" value="AEW45341.1"/>
    <property type="molecule type" value="Genomic_DNA"/>
</dbReference>
<dbReference type="Proteomes" id="UP000009135">
    <property type="component" value="Chromosome"/>
</dbReference>
<name>H6N6R9_MYCHN</name>
<gene>
    <name evidence="2" type="ordered locus">MHC_02385</name>
</gene>
<dbReference type="AlphaFoldDB" id="H6N6R9"/>
<keyword evidence="3" id="KW-1185">Reference proteome</keyword>
<dbReference type="HOGENOM" id="CLU_1553577_0_0_14"/>
<protein>
    <submittedName>
        <fullName evidence="2">Uncharacterized protein</fullName>
    </submittedName>
</protein>
<evidence type="ECO:0000313" key="3">
    <source>
        <dbReference type="Proteomes" id="UP000009135"/>
    </source>
</evidence>
<feature type="compositionally biased region" description="Basic and acidic residues" evidence="1">
    <location>
        <begin position="41"/>
        <end position="58"/>
    </location>
</feature>
<dbReference type="KEGG" id="mhe:MHC_02385"/>